<feature type="compositionally biased region" description="Polar residues" evidence="3">
    <location>
        <begin position="170"/>
        <end position="192"/>
    </location>
</feature>
<keyword evidence="1 2" id="KW-0175">Coiled coil</keyword>
<dbReference type="OrthoDB" id="5560525at2759"/>
<feature type="coiled-coil region" evidence="2">
    <location>
        <begin position="468"/>
        <end position="566"/>
    </location>
</feature>
<dbReference type="InterPro" id="IPR009449">
    <property type="entry name" value="Sec2_N"/>
</dbReference>
<feature type="compositionally biased region" description="Polar residues" evidence="3">
    <location>
        <begin position="406"/>
        <end position="444"/>
    </location>
</feature>
<dbReference type="Pfam" id="PF06428">
    <property type="entry name" value="Sec2p"/>
    <property type="match status" value="1"/>
</dbReference>
<keyword evidence="6" id="KW-1185">Reference proteome</keyword>
<evidence type="ECO:0000256" key="1">
    <source>
        <dbReference type="ARBA" id="ARBA00023054"/>
    </source>
</evidence>
<dbReference type="GO" id="GO:0070319">
    <property type="term" value="C:Golgi to plasma membrane transport vesicle"/>
    <property type="evidence" value="ECO:0007669"/>
    <property type="project" value="TreeGrafter"/>
</dbReference>
<proteinExistence type="predicted"/>
<dbReference type="Proteomes" id="UP000320333">
    <property type="component" value="Unassembled WGS sequence"/>
</dbReference>
<protein>
    <recommendedName>
        <fullName evidence="4">GDP/GTP exchange factor Sec2 N-terminal domain-containing protein</fullName>
    </recommendedName>
</protein>
<feature type="region of interest" description="Disordered" evidence="3">
    <location>
        <begin position="152"/>
        <end position="194"/>
    </location>
</feature>
<dbReference type="GO" id="GO:0051286">
    <property type="term" value="C:cell tip"/>
    <property type="evidence" value="ECO:0007669"/>
    <property type="project" value="TreeGrafter"/>
</dbReference>
<comment type="caution">
    <text evidence="5">The sequence shown here is derived from an EMBL/GenBank/DDBJ whole genome shotgun (WGS) entry which is preliminary data.</text>
</comment>
<gene>
    <name evidence="5" type="ORF">CcCBS67573_g05247</name>
</gene>
<dbReference type="SUPFAM" id="SSF144284">
    <property type="entry name" value="Sec2 N-terminal region"/>
    <property type="match status" value="1"/>
</dbReference>
<evidence type="ECO:0000313" key="5">
    <source>
        <dbReference type="EMBL" id="TPX73484.1"/>
    </source>
</evidence>
<dbReference type="AlphaFoldDB" id="A0A507FBB3"/>
<dbReference type="GO" id="GO:0005085">
    <property type="term" value="F:guanyl-nucleotide exchange factor activity"/>
    <property type="evidence" value="ECO:0007669"/>
    <property type="project" value="InterPro"/>
</dbReference>
<evidence type="ECO:0000313" key="6">
    <source>
        <dbReference type="Proteomes" id="UP000320333"/>
    </source>
</evidence>
<feature type="compositionally biased region" description="Low complexity" evidence="3">
    <location>
        <begin position="336"/>
        <end position="350"/>
    </location>
</feature>
<name>A0A507FBB3_9FUNG</name>
<sequence length="893" mass="96339">MDLPDTCPSRDSQSLSSVALDASDPALATSTVKDKDTFIATLENRLKDLQAQHKAAAEEAAVDLAKKNALIDKMRIKLNRYEFALKEAVLFLSKPMHTYDAWLNNKNSEANNTLVVTAIQGAINSANISVYGGHAPSNSASSNSAVAVVSFPLQEPSPNGHGNGSNSPNLANLNTNSRTGSNIPPSSNTKGKQQVPAIVANQTSNTSLASLAINTDIYGTSQPSSPQIPSHHQVKGPTNLEIHCLECMRLSLNYLKNAQASIDSIENDDEISLPPAEPLFTDPFRILDIKPLDEALRNLESSLNPTASSPVGVGPPTISSSLAPNKRTDPHSRQGSISSTASSSNPPVSSAVAKSRALAFARLNSPERRHSHHITTTALFRAATLQSPTSHTMDDPNNPLFDDGDISNTPAISNSNVSSNQGKHSNSASNQKSDQNDSNHTNTVAPVKRPCPNCRDYMLQLNHAGDTIETLRIDIKTLANQLEEEHAMRDRTQLAKDILDQELEELTAQLFDQANKMVIEEARMRDALECSNRDLKGELKALVSRCEGREDELKDLKRSLKALEKAKTRSSVLSLVGHSSSGGAISRHGSLSAVNIPGNLLPRSGFASHTYYGIMGINPSNKQSWLIPVDGILLSEFQDHIRQVTSTIASQTNPNPAPATTAYETLFFKRCIVEDIEPCLFAAYPTLIPGSGGIFSTAKLSKGGMNGMVPMKKRILDCFLKSQIESFSIAENPASPASIGGAQSPTASLSGLTATSASPTSPVLIPKTKCISCTLTRECEYRLRFTDKNPAEFFQVCSFCHDRVACVLDFYAFMGHLRQGIVGVGGGASGNWAGKQTQQQGVSLVGLFRHALWLKRRMAVARVGNCGLFEPEMMSAVDRKADGEWEKLMHIVQ</sequence>
<dbReference type="EMBL" id="QEAP01000183">
    <property type="protein sequence ID" value="TPX73484.1"/>
    <property type="molecule type" value="Genomic_DNA"/>
</dbReference>
<evidence type="ECO:0000259" key="4">
    <source>
        <dbReference type="Pfam" id="PF06428"/>
    </source>
</evidence>
<reference evidence="5 6" key="1">
    <citation type="journal article" date="2019" name="Sci. Rep.">
        <title>Comparative genomics of chytrid fungi reveal insights into the obligate biotrophic and pathogenic lifestyle of Synchytrium endobioticum.</title>
        <authorList>
            <person name="van de Vossenberg B.T.L.H."/>
            <person name="Warris S."/>
            <person name="Nguyen H.D.T."/>
            <person name="van Gent-Pelzer M.P.E."/>
            <person name="Joly D.L."/>
            <person name="van de Geest H.C."/>
            <person name="Bonants P.J.M."/>
            <person name="Smith D.S."/>
            <person name="Levesque C.A."/>
            <person name="van der Lee T.A.J."/>
        </authorList>
    </citation>
    <scope>NUCLEOTIDE SEQUENCE [LARGE SCALE GENOMIC DNA]</scope>
    <source>
        <strain evidence="5 6">CBS 675.73</strain>
    </source>
</reference>
<feature type="compositionally biased region" description="Low complexity" evidence="3">
    <location>
        <begin position="152"/>
        <end position="169"/>
    </location>
</feature>
<evidence type="ECO:0000256" key="2">
    <source>
        <dbReference type="SAM" id="Coils"/>
    </source>
</evidence>
<organism evidence="5 6">
    <name type="scientific">Chytriomyces confervae</name>
    <dbReference type="NCBI Taxonomy" id="246404"/>
    <lineage>
        <taxon>Eukaryota</taxon>
        <taxon>Fungi</taxon>
        <taxon>Fungi incertae sedis</taxon>
        <taxon>Chytridiomycota</taxon>
        <taxon>Chytridiomycota incertae sedis</taxon>
        <taxon>Chytridiomycetes</taxon>
        <taxon>Chytridiales</taxon>
        <taxon>Chytriomycetaceae</taxon>
        <taxon>Chytriomyces</taxon>
    </lineage>
</organism>
<feature type="region of interest" description="Disordered" evidence="3">
    <location>
        <begin position="386"/>
        <end position="449"/>
    </location>
</feature>
<dbReference type="PANTHER" id="PTHR14430">
    <property type="entry name" value="RABIN3-RELATED"/>
    <property type="match status" value="1"/>
</dbReference>
<feature type="domain" description="GDP/GTP exchange factor Sec2 N-terminal" evidence="4">
    <location>
        <begin position="467"/>
        <end position="563"/>
    </location>
</feature>
<dbReference type="CDD" id="cd21044">
    <property type="entry name" value="Rab11BD_RAB3IP_like"/>
    <property type="match status" value="1"/>
</dbReference>
<dbReference type="Gene3D" id="6.10.140.910">
    <property type="match status" value="1"/>
</dbReference>
<dbReference type="PANTHER" id="PTHR14430:SF0">
    <property type="entry name" value="SEC2P DOMAIN-CONTAINING PROTEIN"/>
    <property type="match status" value="1"/>
</dbReference>
<dbReference type="GO" id="GO:0006887">
    <property type="term" value="P:exocytosis"/>
    <property type="evidence" value="ECO:0007669"/>
    <property type="project" value="TreeGrafter"/>
</dbReference>
<feature type="coiled-coil region" evidence="2">
    <location>
        <begin position="32"/>
        <end position="59"/>
    </location>
</feature>
<evidence type="ECO:0000256" key="3">
    <source>
        <dbReference type="SAM" id="MobiDB-lite"/>
    </source>
</evidence>
<feature type="region of interest" description="Disordered" evidence="3">
    <location>
        <begin position="303"/>
        <end position="350"/>
    </location>
</feature>
<accession>A0A507FBB3</accession>
<dbReference type="Pfam" id="PF25555">
    <property type="entry name" value="RAB3A-like_C"/>
    <property type="match status" value="1"/>
</dbReference>
<dbReference type="InterPro" id="IPR040351">
    <property type="entry name" value="RAB3IL/RAB3IP/Sec2"/>
</dbReference>
<dbReference type="STRING" id="246404.A0A507FBB3"/>